<feature type="non-terminal residue" evidence="2">
    <location>
        <position position="1"/>
    </location>
</feature>
<organism evidence="2 3">
    <name type="scientific">Ensete ventricosum</name>
    <name type="common">Abyssinian banana</name>
    <name type="synonym">Musa ensete</name>
    <dbReference type="NCBI Taxonomy" id="4639"/>
    <lineage>
        <taxon>Eukaryota</taxon>
        <taxon>Viridiplantae</taxon>
        <taxon>Streptophyta</taxon>
        <taxon>Embryophyta</taxon>
        <taxon>Tracheophyta</taxon>
        <taxon>Spermatophyta</taxon>
        <taxon>Magnoliopsida</taxon>
        <taxon>Liliopsida</taxon>
        <taxon>Zingiberales</taxon>
        <taxon>Musaceae</taxon>
        <taxon>Ensete</taxon>
    </lineage>
</organism>
<dbReference type="AlphaFoldDB" id="A0A426Z791"/>
<feature type="compositionally biased region" description="Basic and acidic residues" evidence="1">
    <location>
        <begin position="161"/>
        <end position="172"/>
    </location>
</feature>
<dbReference type="Proteomes" id="UP000287651">
    <property type="component" value="Unassembled WGS sequence"/>
</dbReference>
<feature type="region of interest" description="Disordered" evidence="1">
    <location>
        <begin position="161"/>
        <end position="189"/>
    </location>
</feature>
<accession>A0A426Z791</accession>
<evidence type="ECO:0000313" key="3">
    <source>
        <dbReference type="Proteomes" id="UP000287651"/>
    </source>
</evidence>
<comment type="caution">
    <text evidence="2">The sequence shown here is derived from an EMBL/GenBank/DDBJ whole genome shotgun (WGS) entry which is preliminary data.</text>
</comment>
<sequence>SGAPTEAEIAVEAGWDESRLDCKTDSRLAHRRASLLVATTATKFPGNCGVVKREISHSEEDTGVVLEHDDGVAEVDGASGVVLAVRREFSEFLEQYRRQRIPRKEKKISRAEGSNLEELEEGSVAGGAAGGRPDDAAEIDVDLWNRAAALICRYGSGFWARREGSSSKDPGKEAPGSCGCSTVARLNAE</sequence>
<feature type="region of interest" description="Disordered" evidence="1">
    <location>
        <begin position="104"/>
        <end position="132"/>
    </location>
</feature>
<evidence type="ECO:0000256" key="1">
    <source>
        <dbReference type="SAM" id="MobiDB-lite"/>
    </source>
</evidence>
<gene>
    <name evidence="2" type="ORF">B296_00024863</name>
</gene>
<proteinExistence type="predicted"/>
<evidence type="ECO:0000313" key="2">
    <source>
        <dbReference type="EMBL" id="RRT59831.1"/>
    </source>
</evidence>
<dbReference type="EMBL" id="AMZH03008047">
    <property type="protein sequence ID" value="RRT59831.1"/>
    <property type="molecule type" value="Genomic_DNA"/>
</dbReference>
<name>A0A426Z791_ENSVE</name>
<reference evidence="2 3" key="1">
    <citation type="journal article" date="2014" name="Agronomy (Basel)">
        <title>A Draft Genome Sequence for Ensete ventricosum, the Drought-Tolerant Tree Against Hunger.</title>
        <authorList>
            <person name="Harrison J."/>
            <person name="Moore K.A."/>
            <person name="Paszkiewicz K."/>
            <person name="Jones T."/>
            <person name="Grant M."/>
            <person name="Ambacheew D."/>
            <person name="Muzemil S."/>
            <person name="Studholme D.J."/>
        </authorList>
    </citation>
    <scope>NUCLEOTIDE SEQUENCE [LARGE SCALE GENOMIC DNA]</scope>
</reference>
<protein>
    <submittedName>
        <fullName evidence="2">Uncharacterized protein</fullName>
    </submittedName>
</protein>